<keyword evidence="3" id="KW-1185">Reference proteome</keyword>
<proteinExistence type="predicted"/>
<accession>A0AAV7QKK9</accession>
<name>A0AAV7QKK9_PLEWA</name>
<evidence type="ECO:0000313" key="3">
    <source>
        <dbReference type="Proteomes" id="UP001066276"/>
    </source>
</evidence>
<feature type="compositionally biased region" description="Low complexity" evidence="1">
    <location>
        <begin position="59"/>
        <end position="68"/>
    </location>
</feature>
<comment type="caution">
    <text evidence="2">The sequence shown here is derived from an EMBL/GenBank/DDBJ whole genome shotgun (WGS) entry which is preliminary data.</text>
</comment>
<gene>
    <name evidence="2" type="ORF">NDU88_006363</name>
</gene>
<sequence>MPESCQHGGARSDGGGRGHTECAGLSGAGLPGGLADLIQWSIPPPRAAAVTVRGQASCGGPRRFPGRPGRSRARKDQQAAPALQQRIDQFARQSASRTVDIPVPETTTAEGVSWILQAIQSSQLAIETKVGEVCEDVGLLRQDLRTAVGRITEVEGRVSQAEGDLVDLKVKVAQLQTCTGELHRRAEDAENRSRCNNLRFVGFPEGAEENNAIEFLESWIKAMGPCAEALPLVCY</sequence>
<dbReference type="Proteomes" id="UP001066276">
    <property type="component" value="Chromosome 6"/>
</dbReference>
<feature type="region of interest" description="Disordered" evidence="1">
    <location>
        <begin position="1"/>
        <end position="20"/>
    </location>
</feature>
<reference evidence="2" key="1">
    <citation type="journal article" date="2022" name="bioRxiv">
        <title>Sequencing and chromosome-scale assembly of the giantPleurodeles waltlgenome.</title>
        <authorList>
            <person name="Brown T."/>
            <person name="Elewa A."/>
            <person name="Iarovenko S."/>
            <person name="Subramanian E."/>
            <person name="Araus A.J."/>
            <person name="Petzold A."/>
            <person name="Susuki M."/>
            <person name="Suzuki K.-i.T."/>
            <person name="Hayashi T."/>
            <person name="Toyoda A."/>
            <person name="Oliveira C."/>
            <person name="Osipova E."/>
            <person name="Leigh N.D."/>
            <person name="Simon A."/>
            <person name="Yun M.H."/>
        </authorList>
    </citation>
    <scope>NUCLEOTIDE SEQUENCE</scope>
    <source>
        <strain evidence="2">20211129_DDA</strain>
        <tissue evidence="2">Liver</tissue>
    </source>
</reference>
<dbReference type="AlphaFoldDB" id="A0AAV7QKK9"/>
<evidence type="ECO:0000256" key="1">
    <source>
        <dbReference type="SAM" id="MobiDB-lite"/>
    </source>
</evidence>
<evidence type="ECO:0000313" key="2">
    <source>
        <dbReference type="EMBL" id="KAJ1140002.1"/>
    </source>
</evidence>
<dbReference type="EMBL" id="JANPWB010000010">
    <property type="protein sequence ID" value="KAJ1140002.1"/>
    <property type="molecule type" value="Genomic_DNA"/>
</dbReference>
<protein>
    <submittedName>
        <fullName evidence="2">Uncharacterized protein</fullName>
    </submittedName>
</protein>
<feature type="region of interest" description="Disordered" evidence="1">
    <location>
        <begin position="52"/>
        <end position="81"/>
    </location>
</feature>
<organism evidence="2 3">
    <name type="scientific">Pleurodeles waltl</name>
    <name type="common">Iberian ribbed newt</name>
    <dbReference type="NCBI Taxonomy" id="8319"/>
    <lineage>
        <taxon>Eukaryota</taxon>
        <taxon>Metazoa</taxon>
        <taxon>Chordata</taxon>
        <taxon>Craniata</taxon>
        <taxon>Vertebrata</taxon>
        <taxon>Euteleostomi</taxon>
        <taxon>Amphibia</taxon>
        <taxon>Batrachia</taxon>
        <taxon>Caudata</taxon>
        <taxon>Salamandroidea</taxon>
        <taxon>Salamandridae</taxon>
        <taxon>Pleurodelinae</taxon>
        <taxon>Pleurodeles</taxon>
    </lineage>
</organism>